<dbReference type="SUPFAM" id="SSF49785">
    <property type="entry name" value="Galactose-binding domain-like"/>
    <property type="match status" value="1"/>
</dbReference>
<gene>
    <name evidence="1" type="ORF">CAPTEDRAFT_206027</name>
</gene>
<reference evidence="3" key="1">
    <citation type="submission" date="2012-12" db="EMBL/GenBank/DDBJ databases">
        <authorList>
            <person name="Hellsten U."/>
            <person name="Grimwood J."/>
            <person name="Chapman J.A."/>
            <person name="Shapiro H."/>
            <person name="Aerts A."/>
            <person name="Otillar R.P."/>
            <person name="Terry A.Y."/>
            <person name="Boore J.L."/>
            <person name="Simakov O."/>
            <person name="Marletaz F."/>
            <person name="Cho S.-J."/>
            <person name="Edsinger-Gonzales E."/>
            <person name="Havlak P."/>
            <person name="Kuo D.-H."/>
            <person name="Larsson T."/>
            <person name="Lv J."/>
            <person name="Arendt D."/>
            <person name="Savage R."/>
            <person name="Osoegawa K."/>
            <person name="de Jong P."/>
            <person name="Lindberg D.R."/>
            <person name="Seaver E.C."/>
            <person name="Weisblat D.A."/>
            <person name="Putnam N.H."/>
            <person name="Grigoriev I.V."/>
            <person name="Rokhsar D.S."/>
        </authorList>
    </citation>
    <scope>NUCLEOTIDE SEQUENCE</scope>
    <source>
        <strain evidence="3">I ESC-2004</strain>
    </source>
</reference>
<dbReference type="InterPro" id="IPR008979">
    <property type="entry name" value="Galactose-bd-like_sf"/>
</dbReference>
<evidence type="ECO:0000313" key="3">
    <source>
        <dbReference type="Proteomes" id="UP000014760"/>
    </source>
</evidence>
<sequence length="280" mass="31691">MYKVLVIQLQFLFGYDEKCWRLLNITKSANNIIRAKFPAPVCILGIQTWGCPSSSGHVSNYALGYRDLQNTFHRFSSVIGVEGNHDSTNGAYHKLPPQMVSMIYARPREFSVSPDWRWEVYGCVKWHNVDEMLPSAVMRYLLRGFQQLPPLVNALDLDKEAAQPTSLLSDDDRDTCLHPTEPCKAWHALIRIAVFPGDTPLRIVGRGIKCDSRHVLVTYQQNVTSSYRLPTRVCLLVSNGDCEAHCADNNEQVRDLAIYVRGDADAKLCEVTSDRLVYVT</sequence>
<dbReference type="Gene3D" id="2.60.120.260">
    <property type="entry name" value="Galactose-binding domain-like"/>
    <property type="match status" value="1"/>
</dbReference>
<evidence type="ECO:0000313" key="1">
    <source>
        <dbReference type="EMBL" id="ELU00690.1"/>
    </source>
</evidence>
<keyword evidence="3" id="KW-1185">Reference proteome</keyword>
<organism evidence="1">
    <name type="scientific">Capitella teleta</name>
    <name type="common">Polychaete worm</name>
    <dbReference type="NCBI Taxonomy" id="283909"/>
    <lineage>
        <taxon>Eukaryota</taxon>
        <taxon>Metazoa</taxon>
        <taxon>Spiralia</taxon>
        <taxon>Lophotrochozoa</taxon>
        <taxon>Annelida</taxon>
        <taxon>Polychaeta</taxon>
        <taxon>Sedentaria</taxon>
        <taxon>Scolecida</taxon>
        <taxon>Capitellidae</taxon>
        <taxon>Capitella</taxon>
    </lineage>
</organism>
<reference evidence="1 3" key="2">
    <citation type="journal article" date="2013" name="Nature">
        <title>Insights into bilaterian evolution from three spiralian genomes.</title>
        <authorList>
            <person name="Simakov O."/>
            <person name="Marletaz F."/>
            <person name="Cho S.J."/>
            <person name="Edsinger-Gonzales E."/>
            <person name="Havlak P."/>
            <person name="Hellsten U."/>
            <person name="Kuo D.H."/>
            <person name="Larsson T."/>
            <person name="Lv J."/>
            <person name="Arendt D."/>
            <person name="Savage R."/>
            <person name="Osoegawa K."/>
            <person name="de Jong P."/>
            <person name="Grimwood J."/>
            <person name="Chapman J.A."/>
            <person name="Shapiro H."/>
            <person name="Aerts A."/>
            <person name="Otillar R.P."/>
            <person name="Terry A.Y."/>
            <person name="Boore J.L."/>
            <person name="Grigoriev I.V."/>
            <person name="Lindberg D.R."/>
            <person name="Seaver E.C."/>
            <person name="Weisblat D.A."/>
            <person name="Putnam N.H."/>
            <person name="Rokhsar D.S."/>
        </authorList>
    </citation>
    <scope>NUCLEOTIDE SEQUENCE</scope>
    <source>
        <strain evidence="1 3">I ESC-2004</strain>
    </source>
</reference>
<dbReference type="EMBL" id="AMQN01009605">
    <property type="status" value="NOT_ANNOTATED_CDS"/>
    <property type="molecule type" value="Genomic_DNA"/>
</dbReference>
<dbReference type="Proteomes" id="UP000014760">
    <property type="component" value="Unassembled WGS sequence"/>
</dbReference>
<protein>
    <submittedName>
        <fullName evidence="1 2">Uncharacterized protein</fullName>
    </submittedName>
</protein>
<accession>R7U2W2</accession>
<name>R7U2W2_CAPTE</name>
<reference evidence="2" key="3">
    <citation type="submission" date="2015-06" db="UniProtKB">
        <authorList>
            <consortium name="EnsemblMetazoa"/>
        </authorList>
    </citation>
    <scope>IDENTIFICATION</scope>
</reference>
<dbReference type="AlphaFoldDB" id="R7U2W2"/>
<dbReference type="EMBL" id="KB305767">
    <property type="protein sequence ID" value="ELU00690.1"/>
    <property type="molecule type" value="Genomic_DNA"/>
</dbReference>
<dbReference type="EnsemblMetazoa" id="CapteT206027">
    <property type="protein sequence ID" value="CapteP206027"/>
    <property type="gene ID" value="CapteG206027"/>
</dbReference>
<proteinExistence type="predicted"/>
<evidence type="ECO:0000313" key="2">
    <source>
        <dbReference type="EnsemblMetazoa" id="CapteP206027"/>
    </source>
</evidence>
<dbReference type="HOGENOM" id="CLU_068330_0_0_1"/>